<dbReference type="AlphaFoldDB" id="A0A1X1ZDG1"/>
<evidence type="ECO:0000313" key="2">
    <source>
        <dbReference type="EMBL" id="ORW21423.1"/>
    </source>
</evidence>
<accession>A0A1X1ZDG1</accession>
<sequence>MLGVSMAPTTVRMVLIEGQNADGVTVEQDEFEVAAGHGAAASSGPDQVVAAIVGTREGAAEGG</sequence>
<protein>
    <recommendedName>
        <fullName evidence="1">DUF7159 domain-containing protein</fullName>
    </recommendedName>
</protein>
<reference evidence="2 3" key="1">
    <citation type="submission" date="2016-01" db="EMBL/GenBank/DDBJ databases">
        <title>The new phylogeny of the genus Mycobacterium.</title>
        <authorList>
            <person name="Tarcisio F."/>
            <person name="Conor M."/>
            <person name="Antonella G."/>
            <person name="Elisabetta G."/>
            <person name="Giulia F.S."/>
            <person name="Sara T."/>
            <person name="Anna F."/>
            <person name="Clotilde B."/>
            <person name="Roberto B."/>
            <person name="Veronica D.S."/>
            <person name="Fabio R."/>
            <person name="Monica P."/>
            <person name="Olivier J."/>
            <person name="Enrico T."/>
            <person name="Nicola S."/>
        </authorList>
    </citation>
    <scope>NUCLEOTIDE SEQUENCE [LARGE SCALE GENOMIC DNA]</scope>
    <source>
        <strain evidence="2 3">DSM 44572</strain>
    </source>
</reference>
<dbReference type="STRING" id="153971.AWC19_14025"/>
<name>A0A1X1ZDG1_9MYCO</name>
<dbReference type="InterPro" id="IPR055583">
    <property type="entry name" value="DUF7159"/>
</dbReference>
<dbReference type="Pfam" id="PF23717">
    <property type="entry name" value="DUF7159"/>
    <property type="match status" value="1"/>
</dbReference>
<dbReference type="Proteomes" id="UP000193529">
    <property type="component" value="Unassembled WGS sequence"/>
</dbReference>
<gene>
    <name evidence="2" type="ORF">AWC19_14025</name>
</gene>
<dbReference type="EMBL" id="LQPJ01000119">
    <property type="protein sequence ID" value="ORW21423.1"/>
    <property type="molecule type" value="Genomic_DNA"/>
</dbReference>
<feature type="domain" description="DUF7159" evidence="1">
    <location>
        <begin position="2"/>
        <end position="63"/>
    </location>
</feature>
<organism evidence="2 3">
    <name type="scientific">Mycobacterium palustre</name>
    <dbReference type="NCBI Taxonomy" id="153971"/>
    <lineage>
        <taxon>Bacteria</taxon>
        <taxon>Bacillati</taxon>
        <taxon>Actinomycetota</taxon>
        <taxon>Actinomycetes</taxon>
        <taxon>Mycobacteriales</taxon>
        <taxon>Mycobacteriaceae</taxon>
        <taxon>Mycobacterium</taxon>
        <taxon>Mycobacterium simiae complex</taxon>
    </lineage>
</organism>
<evidence type="ECO:0000313" key="3">
    <source>
        <dbReference type="Proteomes" id="UP000193529"/>
    </source>
</evidence>
<proteinExistence type="predicted"/>
<evidence type="ECO:0000259" key="1">
    <source>
        <dbReference type="Pfam" id="PF23717"/>
    </source>
</evidence>
<comment type="caution">
    <text evidence="2">The sequence shown here is derived from an EMBL/GenBank/DDBJ whole genome shotgun (WGS) entry which is preliminary data.</text>
</comment>
<keyword evidence="3" id="KW-1185">Reference proteome</keyword>